<protein>
    <recommendedName>
        <fullName evidence="7">Sarcosine dehydrogenase</fullName>
    </recommendedName>
</protein>
<evidence type="ECO:0000259" key="5">
    <source>
        <dbReference type="Pfam" id="PF16350"/>
    </source>
</evidence>
<evidence type="ECO:0000259" key="2">
    <source>
        <dbReference type="Pfam" id="PF01266"/>
    </source>
</evidence>
<dbReference type="GO" id="GO:0005739">
    <property type="term" value="C:mitochondrion"/>
    <property type="evidence" value="ECO:0007669"/>
    <property type="project" value="TreeGrafter"/>
</dbReference>
<comment type="similarity">
    <text evidence="1">Belongs to the GcvT family.</text>
</comment>
<feature type="domain" description="FAD dependent oxidoreductase central" evidence="5">
    <location>
        <begin position="302"/>
        <end position="355"/>
    </location>
</feature>
<dbReference type="Gene3D" id="2.40.30.110">
    <property type="entry name" value="Aminomethyltransferase beta-barrel domains"/>
    <property type="match status" value="1"/>
</dbReference>
<dbReference type="SUPFAM" id="SSF54373">
    <property type="entry name" value="FAD-linked reductases, C-terminal domain"/>
    <property type="match status" value="1"/>
</dbReference>
<feature type="domain" description="Aminomethyltransferase C-terminal" evidence="4">
    <location>
        <begin position="654"/>
        <end position="739"/>
    </location>
</feature>
<dbReference type="PANTHER" id="PTHR43757">
    <property type="entry name" value="AMINOMETHYLTRANSFERASE"/>
    <property type="match status" value="1"/>
</dbReference>
<dbReference type="EMBL" id="UINC01019191">
    <property type="protein sequence ID" value="SVA81139.1"/>
    <property type="molecule type" value="Genomic_DNA"/>
</dbReference>
<feature type="non-terminal residue" evidence="6">
    <location>
        <position position="1"/>
    </location>
</feature>
<feature type="domain" description="FAD dependent oxidoreductase" evidence="2">
    <location>
        <begin position="1"/>
        <end position="299"/>
    </location>
</feature>
<dbReference type="PANTHER" id="PTHR43757:SF15">
    <property type="entry name" value="PYRUVATE DEHYDROGENASE PHOSPHATASE REGULATORY SUBUNIT, MITOCHONDRIAL-LIKE"/>
    <property type="match status" value="1"/>
</dbReference>
<dbReference type="Gene3D" id="3.50.50.60">
    <property type="entry name" value="FAD/NAD(P)-binding domain"/>
    <property type="match status" value="1"/>
</dbReference>
<dbReference type="SUPFAM" id="SSF101790">
    <property type="entry name" value="Aminomethyltransferase beta-barrel domain"/>
    <property type="match status" value="1"/>
</dbReference>
<evidence type="ECO:0000313" key="6">
    <source>
        <dbReference type="EMBL" id="SVA81139.1"/>
    </source>
</evidence>
<dbReference type="Pfam" id="PF16350">
    <property type="entry name" value="FAO_M"/>
    <property type="match status" value="1"/>
</dbReference>
<organism evidence="6">
    <name type="scientific">marine metagenome</name>
    <dbReference type="NCBI Taxonomy" id="408172"/>
    <lineage>
        <taxon>unclassified sequences</taxon>
        <taxon>metagenomes</taxon>
        <taxon>ecological metagenomes</taxon>
    </lineage>
</organism>
<dbReference type="Gene3D" id="3.30.1360.120">
    <property type="entry name" value="Probable tRNA modification gtpase trme, domain 1"/>
    <property type="match status" value="1"/>
</dbReference>
<dbReference type="Pfam" id="PF01571">
    <property type="entry name" value="GCV_T"/>
    <property type="match status" value="1"/>
</dbReference>
<dbReference type="Gene3D" id="3.30.70.1400">
    <property type="entry name" value="Aminomethyltransferase beta-barrel domains"/>
    <property type="match status" value="1"/>
</dbReference>
<evidence type="ECO:0008006" key="7">
    <source>
        <dbReference type="Google" id="ProtNLM"/>
    </source>
</evidence>
<feature type="domain" description="GCVT N-terminal" evidence="3">
    <location>
        <begin position="360"/>
        <end position="634"/>
    </location>
</feature>
<proteinExistence type="inferred from homology"/>
<evidence type="ECO:0000259" key="3">
    <source>
        <dbReference type="Pfam" id="PF01571"/>
    </source>
</evidence>
<reference evidence="6" key="1">
    <citation type="submission" date="2018-05" db="EMBL/GenBank/DDBJ databases">
        <authorList>
            <person name="Lanie J.A."/>
            <person name="Ng W.-L."/>
            <person name="Kazmierczak K.M."/>
            <person name="Andrzejewski T.M."/>
            <person name="Davidsen T.M."/>
            <person name="Wayne K.J."/>
            <person name="Tettelin H."/>
            <person name="Glass J.I."/>
            <person name="Rusch D."/>
            <person name="Podicherti R."/>
            <person name="Tsui H.-C.T."/>
            <person name="Winkler M.E."/>
        </authorList>
    </citation>
    <scope>NUCLEOTIDE SEQUENCE</scope>
</reference>
<dbReference type="InterPro" id="IPR028896">
    <property type="entry name" value="GcvT/YgfZ/DmdA"/>
</dbReference>
<dbReference type="InterPro" id="IPR027266">
    <property type="entry name" value="TrmE/GcvT-like"/>
</dbReference>
<dbReference type="Pfam" id="PF01266">
    <property type="entry name" value="DAO"/>
    <property type="match status" value="1"/>
</dbReference>
<dbReference type="SUPFAM" id="SSF51905">
    <property type="entry name" value="FAD/NAD(P)-binding domain"/>
    <property type="match status" value="1"/>
</dbReference>
<name>A0A381YW04_9ZZZZ</name>
<dbReference type="InterPro" id="IPR029043">
    <property type="entry name" value="GcvT/YgfZ_C"/>
</dbReference>
<dbReference type="InterPro" id="IPR006076">
    <property type="entry name" value="FAD-dep_OxRdtase"/>
</dbReference>
<dbReference type="Gene3D" id="3.30.9.10">
    <property type="entry name" value="D-Amino Acid Oxidase, subunit A, domain 2"/>
    <property type="match status" value="1"/>
</dbReference>
<accession>A0A381YW04</accession>
<dbReference type="AlphaFoldDB" id="A0A381YW04"/>
<dbReference type="SUPFAM" id="SSF103025">
    <property type="entry name" value="Folate-binding domain"/>
    <property type="match status" value="1"/>
</dbReference>
<dbReference type="InterPro" id="IPR013977">
    <property type="entry name" value="GcvT_C"/>
</dbReference>
<dbReference type="InterPro" id="IPR032503">
    <property type="entry name" value="FAO_M"/>
</dbReference>
<dbReference type="InterPro" id="IPR006222">
    <property type="entry name" value="GCVT_N"/>
</dbReference>
<dbReference type="Pfam" id="PF08669">
    <property type="entry name" value="GCV_T_C"/>
    <property type="match status" value="1"/>
</dbReference>
<gene>
    <name evidence="6" type="ORF">METZ01_LOCUS133993</name>
</gene>
<sequence length="747" mass="84411">YSLNLYKQLGAETELSSGLKQYGSLTVATTESRFEELKRQATTAQLFDVEVQSVSKEQITDLYPLINTNDIIGGVYIPKDGQADPVGVTNVLAKAAKQKGATIIEQCPVKKILVKNNTIAGVETNLGKIDCEYIVLATGMWSRQIASDVNVSVPLYPDEHFYVFTEPVEDINKALPVLRDYDHCLYFKEDAGKLLIGIFEPNAKPAFMKTNRVPDDFSFGEFPEDFDHFEPYLNYAIKRIPSLEKVGIRKFFSGPESFTPDTNYLLGETPEVKNFFVCCGFNSIGLASSGGAGKVTAEWMMNGGTNEDLFSLDITRFEKFHSETKFITERVTETLGNLYAMHWPFKQLLTSRNQKLLPYHDELKAKGACFGQNGGFERPMWYALSGSKPEYEYSYEYQNWYDSAKYETMHARKDVAFFELTPFSKFELEGEKAHSSLQYLCANNVSDVPGKTTYTQMLNQYGGIEADLTVTCIDKNVYRVISGSAVRTHDKHHILSHLDKSISFSDITDDYACFGIFGPKSRKLLEELIGNEFESSSFPFGSGKFLELNGVSIWFQRLSYVGELGWELYVPMENAKNLYNVINETGTSYQLVHAGAHAMDIMRMEKKYLHWGHDISPEENPFEAGLGFAVSLEKDFDFIGKKALLELKKQQTNKKLVLLTLEESEPGKPLLLHDEPIYLDGKIIGETTSGNYSFNYNKNMSIGYINATDTVSELQDKNFEIEVAKKKYKAKIETQPLHDPKNISIKN</sequence>
<evidence type="ECO:0000256" key="1">
    <source>
        <dbReference type="ARBA" id="ARBA00008609"/>
    </source>
</evidence>
<dbReference type="InterPro" id="IPR036188">
    <property type="entry name" value="FAD/NAD-bd_sf"/>
</dbReference>
<evidence type="ECO:0000259" key="4">
    <source>
        <dbReference type="Pfam" id="PF08669"/>
    </source>
</evidence>